<name>A0A8H6NL27_9PEZI</name>
<dbReference type="InterPro" id="IPR036291">
    <property type="entry name" value="NAD(P)-bd_dom_sf"/>
</dbReference>
<comment type="similarity">
    <text evidence="3 8">Belongs to the zinc-containing alcohol dehydrogenase family.</text>
</comment>
<evidence type="ECO:0000256" key="3">
    <source>
        <dbReference type="ARBA" id="ARBA00008072"/>
    </source>
</evidence>
<feature type="domain" description="Alcohol dehydrogenase-like C-terminal" evidence="9">
    <location>
        <begin position="200"/>
        <end position="345"/>
    </location>
</feature>
<dbReference type="PROSITE" id="PS00059">
    <property type="entry name" value="ADH_ZINC"/>
    <property type="match status" value="1"/>
</dbReference>
<dbReference type="GO" id="GO:0003939">
    <property type="term" value="F:L-iditol 2-dehydrogenase (NAD+) activity"/>
    <property type="evidence" value="ECO:0007669"/>
    <property type="project" value="TreeGrafter"/>
</dbReference>
<gene>
    <name evidence="11" type="ORF">CPLU01_03542</name>
</gene>
<evidence type="ECO:0000259" key="10">
    <source>
        <dbReference type="Pfam" id="PF08240"/>
    </source>
</evidence>
<dbReference type="Pfam" id="PF08240">
    <property type="entry name" value="ADH_N"/>
    <property type="match status" value="1"/>
</dbReference>
<dbReference type="InterPro" id="IPR045306">
    <property type="entry name" value="SDH-like"/>
</dbReference>
<keyword evidence="12" id="KW-1185">Reference proteome</keyword>
<dbReference type="Gene3D" id="3.90.180.10">
    <property type="entry name" value="Medium-chain alcohol dehydrogenases, catalytic domain"/>
    <property type="match status" value="1"/>
</dbReference>
<keyword evidence="5 8" id="KW-0862">Zinc</keyword>
<dbReference type="InterPro" id="IPR011032">
    <property type="entry name" value="GroES-like_sf"/>
</dbReference>
<comment type="pathway">
    <text evidence="2">Carbohydrate degradation.</text>
</comment>
<organism evidence="11 12">
    <name type="scientific">Colletotrichum plurivorum</name>
    <dbReference type="NCBI Taxonomy" id="2175906"/>
    <lineage>
        <taxon>Eukaryota</taxon>
        <taxon>Fungi</taxon>
        <taxon>Dikarya</taxon>
        <taxon>Ascomycota</taxon>
        <taxon>Pezizomycotina</taxon>
        <taxon>Sordariomycetes</taxon>
        <taxon>Hypocreomycetidae</taxon>
        <taxon>Glomerellales</taxon>
        <taxon>Glomerellaceae</taxon>
        <taxon>Colletotrichum</taxon>
        <taxon>Colletotrichum orchidearum species complex</taxon>
    </lineage>
</organism>
<comment type="caution">
    <text evidence="11">The sequence shown here is derived from an EMBL/GenBank/DDBJ whole genome shotgun (WGS) entry which is preliminary data.</text>
</comment>
<dbReference type="EMBL" id="WIGO01000030">
    <property type="protein sequence ID" value="KAF6836748.1"/>
    <property type="molecule type" value="Genomic_DNA"/>
</dbReference>
<dbReference type="PANTHER" id="PTHR43161">
    <property type="entry name" value="SORBITOL DEHYDROGENASE"/>
    <property type="match status" value="1"/>
</dbReference>
<evidence type="ECO:0000313" key="12">
    <source>
        <dbReference type="Proteomes" id="UP000654918"/>
    </source>
</evidence>
<dbReference type="AlphaFoldDB" id="A0A8H6NL27"/>
<evidence type="ECO:0000256" key="6">
    <source>
        <dbReference type="ARBA" id="ARBA00023002"/>
    </source>
</evidence>
<evidence type="ECO:0000313" key="11">
    <source>
        <dbReference type="EMBL" id="KAF6836748.1"/>
    </source>
</evidence>
<evidence type="ECO:0000256" key="1">
    <source>
        <dbReference type="ARBA" id="ARBA00001947"/>
    </source>
</evidence>
<protein>
    <submittedName>
        <fullName evidence="11">Alcohol dehydrogenase GroES-like domain-containing protein</fullName>
    </submittedName>
</protein>
<dbReference type="SUPFAM" id="SSF50129">
    <property type="entry name" value="GroES-like"/>
    <property type="match status" value="1"/>
</dbReference>
<dbReference type="SUPFAM" id="SSF51735">
    <property type="entry name" value="NAD(P)-binding Rossmann-fold domains"/>
    <property type="match status" value="1"/>
</dbReference>
<keyword evidence="7" id="KW-0520">NAD</keyword>
<dbReference type="PANTHER" id="PTHR43161:SF25">
    <property type="entry name" value="ALCOHOL DEHYDROGENASE, PUTATIVE (AFU_ORTHOLOGUE AFUA_1G14390)-RELATED"/>
    <property type="match status" value="1"/>
</dbReference>
<accession>A0A8H6NL27</accession>
<dbReference type="Pfam" id="PF00107">
    <property type="entry name" value="ADH_zinc_N"/>
    <property type="match status" value="1"/>
</dbReference>
<evidence type="ECO:0000259" key="9">
    <source>
        <dbReference type="Pfam" id="PF00107"/>
    </source>
</evidence>
<keyword evidence="4 8" id="KW-0479">Metal-binding</keyword>
<evidence type="ECO:0000256" key="4">
    <source>
        <dbReference type="ARBA" id="ARBA00022723"/>
    </source>
</evidence>
<comment type="cofactor">
    <cofactor evidence="1 8">
        <name>Zn(2+)</name>
        <dbReference type="ChEBI" id="CHEBI:29105"/>
    </cofactor>
</comment>
<dbReference type="GO" id="GO:0006062">
    <property type="term" value="P:sorbitol catabolic process"/>
    <property type="evidence" value="ECO:0007669"/>
    <property type="project" value="TreeGrafter"/>
</dbReference>
<sequence>MATSPTAPLLASSSAGQYLHAATDLRLESRKLEQPAPDEVQIAIRSTALCGSDLHYFQHFRNGDIHVKEPLCLGHEAAGQIVALGSNAQVANPGLSIGDAVALEVGVPCGSCEFCDTGCYNICPLLRFRGSGSKFPHYQGTLQERVNHPAKWVYKLPSSLSYDVGSLIEPLSVAVHSCRRAEAVTSRTGSKGCVIFGAGAVGLLCSVAAQASGWDRVVMVDIDPGRLQFALEHGFASSIYAVEPKRGTTPEEKLAIARETASRIAEQTWPDGGAVGKAHVAFECTGAEACLQAAVYTTQSGGAVLVIGLGVPNHILPISEATVREVTLIPTWRYANTYPRAIEIATASSSDANSLVNGKHLPDIRKLITHRFQGVESIPEAFKSAGKTKDQEGRLVVKTVVNF</sequence>
<evidence type="ECO:0000256" key="7">
    <source>
        <dbReference type="ARBA" id="ARBA00023027"/>
    </source>
</evidence>
<dbReference type="CDD" id="cd05285">
    <property type="entry name" value="sorbitol_DH"/>
    <property type="match status" value="1"/>
</dbReference>
<dbReference type="InterPro" id="IPR013154">
    <property type="entry name" value="ADH-like_N"/>
</dbReference>
<evidence type="ECO:0000256" key="8">
    <source>
        <dbReference type="RuleBase" id="RU361277"/>
    </source>
</evidence>
<dbReference type="InterPro" id="IPR013149">
    <property type="entry name" value="ADH-like_C"/>
</dbReference>
<feature type="domain" description="Alcohol dehydrogenase-like N-terminal" evidence="10">
    <location>
        <begin position="37"/>
        <end position="157"/>
    </location>
</feature>
<dbReference type="InterPro" id="IPR002328">
    <property type="entry name" value="ADH_Zn_CS"/>
</dbReference>
<dbReference type="GO" id="GO:0008270">
    <property type="term" value="F:zinc ion binding"/>
    <property type="evidence" value="ECO:0007669"/>
    <property type="project" value="InterPro"/>
</dbReference>
<reference evidence="11" key="1">
    <citation type="journal article" date="2020" name="Phytopathology">
        <title>Genome Sequence Resources of Colletotrichum truncatum, C. plurivorum, C. musicola, and C. sojae: Four Species Pathogenic to Soybean (Glycine max).</title>
        <authorList>
            <person name="Rogerio F."/>
            <person name="Boufleur T.R."/>
            <person name="Ciampi-Guillardi M."/>
            <person name="Sukno S.A."/>
            <person name="Thon M.R."/>
            <person name="Massola Junior N.S."/>
            <person name="Baroncelli R."/>
        </authorList>
    </citation>
    <scope>NUCLEOTIDE SEQUENCE</scope>
    <source>
        <strain evidence="11">LFN00145</strain>
    </source>
</reference>
<proteinExistence type="inferred from homology"/>
<evidence type="ECO:0000256" key="5">
    <source>
        <dbReference type="ARBA" id="ARBA00022833"/>
    </source>
</evidence>
<evidence type="ECO:0000256" key="2">
    <source>
        <dbReference type="ARBA" id="ARBA00004921"/>
    </source>
</evidence>
<keyword evidence="6" id="KW-0560">Oxidoreductase</keyword>
<dbReference type="Gene3D" id="3.40.50.720">
    <property type="entry name" value="NAD(P)-binding Rossmann-like Domain"/>
    <property type="match status" value="1"/>
</dbReference>
<dbReference type="Proteomes" id="UP000654918">
    <property type="component" value="Unassembled WGS sequence"/>
</dbReference>